<comment type="caution">
    <text evidence="1">The sequence shown here is derived from an EMBL/GenBank/DDBJ whole genome shotgun (WGS) entry which is preliminary data.</text>
</comment>
<organism evidence="1 2">
    <name type="scientific">Channa striata</name>
    <name type="common">Snakehead murrel</name>
    <name type="synonym">Ophicephalus striatus</name>
    <dbReference type="NCBI Taxonomy" id="64152"/>
    <lineage>
        <taxon>Eukaryota</taxon>
        <taxon>Metazoa</taxon>
        <taxon>Chordata</taxon>
        <taxon>Craniata</taxon>
        <taxon>Vertebrata</taxon>
        <taxon>Euteleostomi</taxon>
        <taxon>Actinopterygii</taxon>
        <taxon>Neopterygii</taxon>
        <taxon>Teleostei</taxon>
        <taxon>Neoteleostei</taxon>
        <taxon>Acanthomorphata</taxon>
        <taxon>Anabantaria</taxon>
        <taxon>Anabantiformes</taxon>
        <taxon>Channoidei</taxon>
        <taxon>Channidae</taxon>
        <taxon>Channa</taxon>
    </lineage>
</organism>
<evidence type="ECO:0000313" key="2">
    <source>
        <dbReference type="Proteomes" id="UP001187415"/>
    </source>
</evidence>
<proteinExistence type="predicted"/>
<dbReference type="AlphaFoldDB" id="A0AA88SAY4"/>
<sequence>MPKCKCKCDHICNPLSIHPQIFLGMTTALPTSDPYTSVINESLEKLENPFRYLIAESKRNKYFSQKWAVVEPVELTLGMRYDSRLNKKSSTYDQGQGKDTFPSEIYVQKSRHLFILKPTLCLGLRNVHYKSNYTMMILKRPITFSPHMKFIVRNLPTKFNSVMMMIHLLSQFHTQDLIKYSFDVILEPLLNDIKKLEGQGLSLPFCDGQKHRTISQILGNNLGIGHYFCRVCLIEKSDSQKLYSEDNHKVILCRKTNL</sequence>
<gene>
    <name evidence="1" type="ORF">Q5P01_020020</name>
</gene>
<dbReference type="EMBL" id="JAUPFM010000016">
    <property type="protein sequence ID" value="KAK2825806.1"/>
    <property type="molecule type" value="Genomic_DNA"/>
</dbReference>
<keyword evidence="2" id="KW-1185">Reference proteome</keyword>
<evidence type="ECO:0000313" key="1">
    <source>
        <dbReference type="EMBL" id="KAK2825806.1"/>
    </source>
</evidence>
<name>A0AA88SAY4_CHASR</name>
<reference evidence="1" key="1">
    <citation type="submission" date="2023-07" db="EMBL/GenBank/DDBJ databases">
        <title>Chromosome-level Genome Assembly of Striped Snakehead (Channa striata).</title>
        <authorList>
            <person name="Liu H."/>
        </authorList>
    </citation>
    <scope>NUCLEOTIDE SEQUENCE</scope>
    <source>
        <strain evidence="1">Gz</strain>
        <tissue evidence="1">Muscle</tissue>
    </source>
</reference>
<accession>A0AA88SAY4</accession>
<dbReference type="Proteomes" id="UP001187415">
    <property type="component" value="Unassembled WGS sequence"/>
</dbReference>
<protein>
    <submittedName>
        <fullName evidence="1">Uncharacterized protein</fullName>
    </submittedName>
</protein>